<dbReference type="CDD" id="cd05930">
    <property type="entry name" value="A_NRPS"/>
    <property type="match status" value="1"/>
</dbReference>
<dbReference type="PROSITE" id="PS00455">
    <property type="entry name" value="AMP_BINDING"/>
    <property type="match status" value="1"/>
</dbReference>
<dbReference type="GO" id="GO:0005737">
    <property type="term" value="C:cytoplasm"/>
    <property type="evidence" value="ECO:0007669"/>
    <property type="project" value="TreeGrafter"/>
</dbReference>
<dbReference type="Gene3D" id="3.40.50.980">
    <property type="match status" value="2"/>
</dbReference>
<sequence>MVPLSFAQRRLWFIDRLEGPGATYNMPIVLRLPREVDPACLDAALRDVIERHEVLRTVFAAVDGEPHQRILKSGELEWALQTAEVAPDDLDGAVADASAHPFDLAGEVPVRAWLFDTGSGARVLIVVLHHIAADGWSVEPLTRDIAAAYAARSRGGAPGWEPLPVQYADYALWQRELLGDENDPGSVVSRQLAYWREALAGVPEELDLPYDRPRPSVASYRGHRAPLEVPARVHARLADLARAEGATTYMVLQAALAVLFSRLGAGTDIPIGTDVAGRTDEALDDLVGFFVNTLVMRTDLSGDPTFREVLARVRATGLAALKHQDVPFERLVEDLSPARSLARQPLFQTMLTLQNTTRTVLDPSDAGSDAPPPGPPVAKFDLEVPVSEVFGADGAPAGLRGSVIAAADLFDAGSAATLAARLTRVLDRLTGAPDTRLSAVDVLDDAERHRILTEWSTAGGGPVYVLDEGLAPVPAGVAGDLYVAGREGGAPIASPFVPGERLHRTGDRVRWTPDGRLVPAARRAPKASDRRLAAYVVPAPGADVDPAELRDFLREHLPESMVPAAFVTLAELPLTPNGKVDVANLPAPEPLPAASGRGPATPREEIMCAVFAEILGLDGVGAEDDFFALGGHSLLAIRLVERLRGRGVPVSVRALFETPTPAGLAAAAGAGAVEVPPNLIPDGATEITPDMLPLVELTAEEIGRVTAAVPGGAANIADVYPLAPLQEGLVFHHLMAEGGEDAYVLPTLLEFDSRTLLDGFVQALDLVVARHDIFRTSLVWQGLREPVQVVWRNASVPLTEVVLDPSAADPAGELLSAAGLAMDLGRAPLITLHAAAVPGTGRWLAVARVHHVVQDHTALEVLLDEVRAFLAGRGDSLPAPLPFRNFVAQARGGVERSEHERYFAGLLGDVEEPTAPFGIVNVHGDGTGLVRETIPFAPALNTRLRESARRLGASPATLMHLVWARVLAAVSGRDDVVFGTVLFGRMNAGAGADQVPGPFMNTLPVRVRTRGPGVVDAVAAMRGQLAELLEHEHAPLAAAQRASGVAGDTPLFTSFLNYRYNTGGRPDTEAQDEATRGIRLLSSRERTNYPVALAVDDDGDGMAATIDAVPPIDPLAVGAMVHAATEHLVAALERALDGGPETSLGALEILDTASRTRILTGWNDTAADVPHGSVVEWFEARAAAAPDSVAVVSGDVSLTFAELDARAGCLARLLVGRGVGVGSLVAVVVERSVDLVVSLLAVLKAGGAYVPVDPEYPAERIGFVLDDASPVCVLASKATAGVLPSDLADVLVLEDLDLSGKPLEKRALLEPGDSAYVIHTSGSTGRPKGVVVGHGALVNHLWAMGERVPLGPEDRLVAVTTVSFDIAALELFLPLVSGARVVLADRETVAEPRALAELVRSVGATVVQAVPSLWRALLDVEGWPAEVRVLVGGEALPQELAAHMHALGLDAVNVYGPTEATIWATSAPVDAGPVSIGRPFLNTSAYVLDGALRPVPVGATGELYLAGAQLARGYLGRPGLTAERFVACPFVSSARMYRTGDLARWRGDGTLECLGRTDDQVKVRGFRIELGEVEAALERLGGVARAAATVHADRLVGYLVTGSDAAVNSAELRTQVSQILPAYMVPSVFMVLDALPLTANGKLNRKALPAPEQTGATSGRAPSNAREKILCAAFSEVLDVDEVGVDDDFFALGGHSLLAVRLVERLRVHGVSISVRALFQTPTPAGLADVAGAERGAVPENLIPDGATQITPDMLPLVELSAEEIGHITENTVGGAPNVAEIYPLAPLQEGLLFHHLLADGGDDAYVMPTVLEFDSRARLDAFTGALQQVVDRHDILRTSIVWEGLREPVQVVARRAVLPVEEVALDPAGADPVTELVATVGTSMDLGRAPLISVHTAPDGDRWLALVRVHHMVQDHTAMGVLLGEVEAFLSGDAADLPAPLPFREFVARSRAALEESEHERYFAGLLADVREPTAPFGVLDVRGDGAGVAHHVEPLAADVVARLREVSRKLGSSVAIVTHVAWARVLAAVSGRDDVVFGTVLYGRMNAGAGADRVPGPFVNTLPVRVRTDGQDVLAAVSGMRAQLGDLLEHEHVPLAAAQRASGVTGDVPLFTSFLNYLHVTGREDAAGPGQEGIRLRYSRERTNFPLEVAIDDTGDGIQVSAGALAPIDARTVALLMRAAIENLVPALEDALDGTAPPLHSVDPLGGAQVLDGSRSAVPAGVPGDLYLADARPASDEPGDRLYRTGARARRTPEGRVEFLTPEGAPMAVPGAAADRRLVAYVVAKDEGVTPESVRAFAATHLPDSMVPAAVVVLDALPYSANGKLDRDALPVPEFAVVAGAGRGPSNRREEILCGLFAQVLGLERVGVDDDFFALGGHSLLAVRLVNRIRAVLRVELPLRVLLGAPTVAELARRLGEQQSARPMLRPMRTREDS</sequence>
<keyword evidence="3" id="KW-0596">Phosphopantetheine</keyword>
<dbReference type="GO" id="GO:0043041">
    <property type="term" value="P:amino acid activation for nonribosomal peptide biosynthetic process"/>
    <property type="evidence" value="ECO:0007669"/>
    <property type="project" value="TreeGrafter"/>
</dbReference>
<dbReference type="Pfam" id="PF13193">
    <property type="entry name" value="AMP-binding_C"/>
    <property type="match status" value="3"/>
</dbReference>
<dbReference type="InterPro" id="IPR009081">
    <property type="entry name" value="PP-bd_ACP"/>
</dbReference>
<dbReference type="SUPFAM" id="SSF47336">
    <property type="entry name" value="ACP-like"/>
    <property type="match status" value="3"/>
</dbReference>
<feature type="domain" description="Carrier" evidence="6">
    <location>
        <begin position="598"/>
        <end position="672"/>
    </location>
</feature>
<dbReference type="GO" id="GO:0072330">
    <property type="term" value="P:monocarboxylic acid biosynthetic process"/>
    <property type="evidence" value="ECO:0007669"/>
    <property type="project" value="UniProtKB-ARBA"/>
</dbReference>
<dbReference type="Gene3D" id="2.30.38.10">
    <property type="entry name" value="Luciferase, Domain 3"/>
    <property type="match status" value="2"/>
</dbReference>
<dbReference type="Gene3D" id="3.30.559.10">
    <property type="entry name" value="Chloramphenicol acetyltransferase-like domain"/>
    <property type="match status" value="3"/>
</dbReference>
<dbReference type="GO" id="GO:0031177">
    <property type="term" value="F:phosphopantetheine binding"/>
    <property type="evidence" value="ECO:0007669"/>
    <property type="project" value="InterPro"/>
</dbReference>
<feature type="domain" description="Carrier" evidence="6">
    <location>
        <begin position="1661"/>
        <end position="1735"/>
    </location>
</feature>
<reference evidence="7 8" key="1">
    <citation type="submission" date="2019-11" db="EMBL/GenBank/DDBJ databases">
        <authorList>
            <person name="Cao P."/>
        </authorList>
    </citation>
    <scope>NUCLEOTIDE SEQUENCE [LARGE SCALE GENOMIC DNA]</scope>
    <source>
        <strain evidence="7 8">NEAU-AAG5</strain>
    </source>
</reference>
<dbReference type="FunFam" id="3.40.50.12780:FF:000012">
    <property type="entry name" value="Non-ribosomal peptide synthetase"/>
    <property type="match status" value="1"/>
</dbReference>
<dbReference type="CDD" id="cd19544">
    <property type="entry name" value="E-C_NRPS"/>
    <property type="match status" value="2"/>
</dbReference>
<dbReference type="FunFam" id="1.10.1200.10:FF:000005">
    <property type="entry name" value="Nonribosomal peptide synthetase 1"/>
    <property type="match status" value="2"/>
</dbReference>
<evidence type="ECO:0000259" key="6">
    <source>
        <dbReference type="PROSITE" id="PS50075"/>
    </source>
</evidence>
<keyword evidence="4" id="KW-0597">Phosphoprotein</keyword>
<dbReference type="InterPro" id="IPR025110">
    <property type="entry name" value="AMP-bd_C"/>
</dbReference>
<dbReference type="InterPro" id="IPR023213">
    <property type="entry name" value="CAT-like_dom_sf"/>
</dbReference>
<dbReference type="InterPro" id="IPR006162">
    <property type="entry name" value="Ppantetheine_attach_site"/>
</dbReference>
<dbReference type="InterPro" id="IPR010071">
    <property type="entry name" value="AA_adenyl_dom"/>
</dbReference>
<dbReference type="InterPro" id="IPR036736">
    <property type="entry name" value="ACP-like_sf"/>
</dbReference>
<protein>
    <submittedName>
        <fullName evidence="7">Amino acid adenylation domain-containing protein</fullName>
    </submittedName>
</protein>
<dbReference type="Gene3D" id="3.40.50.1820">
    <property type="entry name" value="alpha/beta hydrolase"/>
    <property type="match status" value="2"/>
</dbReference>
<comment type="cofactor">
    <cofactor evidence="1">
        <name>pantetheine 4'-phosphate</name>
        <dbReference type="ChEBI" id="CHEBI:47942"/>
    </cofactor>
</comment>
<dbReference type="RefSeq" id="WP_156222856.1">
    <property type="nucleotide sequence ID" value="NZ_WOFH01000025.1"/>
</dbReference>
<dbReference type="InterPro" id="IPR020845">
    <property type="entry name" value="AMP-binding_CS"/>
</dbReference>
<dbReference type="SUPFAM" id="SSF52777">
    <property type="entry name" value="CoA-dependent acyltransferases"/>
    <property type="match status" value="6"/>
</dbReference>
<dbReference type="PANTHER" id="PTHR45527">
    <property type="entry name" value="NONRIBOSOMAL PEPTIDE SYNTHETASE"/>
    <property type="match status" value="1"/>
</dbReference>
<dbReference type="InterPro" id="IPR000873">
    <property type="entry name" value="AMP-dep_synth/lig_dom"/>
</dbReference>
<feature type="compositionally biased region" description="Basic and acidic residues" evidence="5">
    <location>
        <begin position="2235"/>
        <end position="2245"/>
    </location>
</feature>
<dbReference type="InterPro" id="IPR045851">
    <property type="entry name" value="AMP-bd_C_sf"/>
</dbReference>
<evidence type="ECO:0000256" key="5">
    <source>
        <dbReference type="SAM" id="MobiDB-lite"/>
    </source>
</evidence>
<evidence type="ECO:0000256" key="3">
    <source>
        <dbReference type="ARBA" id="ARBA00022450"/>
    </source>
</evidence>
<evidence type="ECO:0000256" key="2">
    <source>
        <dbReference type="ARBA" id="ARBA00006432"/>
    </source>
</evidence>
<dbReference type="EMBL" id="WOFH01000025">
    <property type="protein sequence ID" value="MUN42820.1"/>
    <property type="molecule type" value="Genomic_DNA"/>
</dbReference>
<dbReference type="CDD" id="cd19540">
    <property type="entry name" value="LCL_NRPS-like"/>
    <property type="match status" value="1"/>
</dbReference>
<dbReference type="Pfam" id="PF00550">
    <property type="entry name" value="PP-binding"/>
    <property type="match status" value="3"/>
</dbReference>
<dbReference type="FunFam" id="2.30.38.10:FF:000001">
    <property type="entry name" value="Non-ribosomal peptide synthetase PvdI"/>
    <property type="match status" value="1"/>
</dbReference>
<comment type="caution">
    <text evidence="7">The sequence shown here is derived from an EMBL/GenBank/DDBJ whole genome shotgun (WGS) entry which is preliminary data.</text>
</comment>
<dbReference type="SUPFAM" id="SSF56801">
    <property type="entry name" value="Acetyl-CoA synthetase-like"/>
    <property type="match status" value="3"/>
</dbReference>
<dbReference type="InterPro" id="IPR020806">
    <property type="entry name" value="PKS_PP-bd"/>
</dbReference>
<dbReference type="FunFam" id="3.30.300.30:FF:000010">
    <property type="entry name" value="Enterobactin synthetase component F"/>
    <property type="match status" value="1"/>
</dbReference>
<evidence type="ECO:0000256" key="1">
    <source>
        <dbReference type="ARBA" id="ARBA00001957"/>
    </source>
</evidence>
<dbReference type="Pfam" id="PF00668">
    <property type="entry name" value="Condensation"/>
    <property type="match status" value="3"/>
</dbReference>
<organism evidence="7 8">
    <name type="scientific">Actinomadura litoris</name>
    <dbReference type="NCBI Taxonomy" id="2678616"/>
    <lineage>
        <taxon>Bacteria</taxon>
        <taxon>Bacillati</taxon>
        <taxon>Actinomycetota</taxon>
        <taxon>Actinomycetes</taxon>
        <taxon>Streptosporangiales</taxon>
        <taxon>Thermomonosporaceae</taxon>
        <taxon>Actinomadura</taxon>
    </lineage>
</organism>
<dbReference type="GO" id="GO:0003824">
    <property type="term" value="F:catalytic activity"/>
    <property type="evidence" value="ECO:0007669"/>
    <property type="project" value="InterPro"/>
</dbReference>
<evidence type="ECO:0000256" key="4">
    <source>
        <dbReference type="ARBA" id="ARBA00022553"/>
    </source>
</evidence>
<dbReference type="InterPro" id="IPR001242">
    <property type="entry name" value="Condensation_dom"/>
</dbReference>
<comment type="similarity">
    <text evidence="2">Belongs to the ATP-dependent AMP-binding enzyme family.</text>
</comment>
<dbReference type="FunFam" id="3.40.50.980:FF:000001">
    <property type="entry name" value="Non-ribosomal peptide synthetase"/>
    <property type="match status" value="1"/>
</dbReference>
<keyword evidence="8" id="KW-1185">Reference proteome</keyword>
<dbReference type="Gene3D" id="3.30.559.30">
    <property type="entry name" value="Nonribosomal peptide synthetase, condensation domain"/>
    <property type="match status" value="3"/>
</dbReference>
<feature type="domain" description="Carrier" evidence="6">
    <location>
        <begin position="2346"/>
        <end position="2421"/>
    </location>
</feature>
<dbReference type="SMART" id="SM00823">
    <property type="entry name" value="PKS_PP"/>
    <property type="match status" value="3"/>
</dbReference>
<dbReference type="Pfam" id="PF00501">
    <property type="entry name" value="AMP-binding"/>
    <property type="match status" value="1"/>
</dbReference>
<dbReference type="Gene3D" id="3.30.300.30">
    <property type="match status" value="3"/>
</dbReference>
<proteinExistence type="inferred from homology"/>
<dbReference type="Proteomes" id="UP000432015">
    <property type="component" value="Unassembled WGS sequence"/>
</dbReference>
<evidence type="ECO:0000313" key="8">
    <source>
        <dbReference type="Proteomes" id="UP000432015"/>
    </source>
</evidence>
<dbReference type="NCBIfam" id="TIGR01733">
    <property type="entry name" value="AA-adenyl-dom"/>
    <property type="match status" value="1"/>
</dbReference>
<dbReference type="PROSITE" id="PS50075">
    <property type="entry name" value="CARRIER"/>
    <property type="match status" value="3"/>
</dbReference>
<evidence type="ECO:0000313" key="7">
    <source>
        <dbReference type="EMBL" id="MUN42820.1"/>
    </source>
</evidence>
<dbReference type="PANTHER" id="PTHR45527:SF1">
    <property type="entry name" value="FATTY ACID SYNTHASE"/>
    <property type="match status" value="1"/>
</dbReference>
<gene>
    <name evidence="7" type="ORF">GNZ18_40455</name>
</gene>
<dbReference type="InterPro" id="IPR029058">
    <property type="entry name" value="AB_hydrolase_fold"/>
</dbReference>
<dbReference type="GO" id="GO:0008610">
    <property type="term" value="P:lipid biosynthetic process"/>
    <property type="evidence" value="ECO:0007669"/>
    <property type="project" value="UniProtKB-ARBA"/>
</dbReference>
<accession>A0A7K1LEF9</accession>
<name>A0A7K1LEF9_9ACTN</name>
<dbReference type="Gene3D" id="1.10.1200.10">
    <property type="entry name" value="ACP-like"/>
    <property type="match status" value="1"/>
</dbReference>
<feature type="region of interest" description="Disordered" evidence="5">
    <location>
        <begin position="2231"/>
        <end position="2255"/>
    </location>
</feature>
<dbReference type="GO" id="GO:0044550">
    <property type="term" value="P:secondary metabolite biosynthetic process"/>
    <property type="evidence" value="ECO:0007669"/>
    <property type="project" value="UniProtKB-ARBA"/>
</dbReference>
<dbReference type="FunFam" id="1.10.1200.10:FF:000016">
    <property type="entry name" value="Non-ribosomal peptide synthase"/>
    <property type="match status" value="1"/>
</dbReference>
<dbReference type="PROSITE" id="PS00012">
    <property type="entry name" value="PHOSPHOPANTETHEINE"/>
    <property type="match status" value="3"/>
</dbReference>